<comment type="domain">
    <text evidence="13">The beta-hairpin motif is involved in DNA binding.</text>
</comment>
<dbReference type="GO" id="GO:0006289">
    <property type="term" value="P:nucleotide-excision repair"/>
    <property type="evidence" value="ECO:0007669"/>
    <property type="project" value="UniProtKB-UniRule"/>
</dbReference>
<reference evidence="19 20" key="1">
    <citation type="submission" date="2015-02" db="EMBL/GenBank/DDBJ databases">
        <title>Single-cell genomics of uncultivated deep-branching MTB reveals a conserved set of magnetosome genes.</title>
        <authorList>
            <person name="Kolinko S."/>
            <person name="Richter M."/>
            <person name="Glockner F.O."/>
            <person name="Brachmann A."/>
            <person name="Schuler D."/>
        </authorList>
    </citation>
    <scope>NUCLEOTIDE SEQUENCE [LARGE SCALE GENOMIC DNA]</scope>
    <source>
        <strain evidence="19">SKK-01</strain>
    </source>
</reference>
<comment type="caution">
    <text evidence="19">The sequence shown here is derived from an EMBL/GenBank/DDBJ whole genome shotgun (WGS) entry which is preliminary data.</text>
</comment>
<dbReference type="Pfam" id="PF17757">
    <property type="entry name" value="UvrB_inter"/>
    <property type="match status" value="1"/>
</dbReference>
<dbReference type="Pfam" id="PF02151">
    <property type="entry name" value="UVR"/>
    <property type="match status" value="1"/>
</dbReference>
<keyword evidence="3 13" id="KW-0963">Cytoplasm</keyword>
<evidence type="ECO:0000256" key="10">
    <source>
        <dbReference type="ARBA" id="ARBA00023236"/>
    </source>
</evidence>
<dbReference type="Pfam" id="PF12344">
    <property type="entry name" value="UvrB"/>
    <property type="match status" value="1"/>
</dbReference>
<dbReference type="PROSITE" id="PS51192">
    <property type="entry name" value="HELICASE_ATP_BIND_1"/>
    <property type="match status" value="1"/>
</dbReference>
<comment type="subcellular location">
    <subcellularLocation>
        <location evidence="1 13 14">Cytoplasm</location>
    </subcellularLocation>
</comment>
<dbReference type="PANTHER" id="PTHR24029:SF0">
    <property type="entry name" value="UVRABC SYSTEM PROTEIN B"/>
    <property type="match status" value="1"/>
</dbReference>
<dbReference type="SMART" id="SM00487">
    <property type="entry name" value="DEXDc"/>
    <property type="match status" value="1"/>
</dbReference>
<evidence type="ECO:0000256" key="1">
    <source>
        <dbReference type="ARBA" id="ARBA00004496"/>
    </source>
</evidence>
<dbReference type="SUPFAM" id="SSF46600">
    <property type="entry name" value="C-terminal UvrC-binding domain of UvrB"/>
    <property type="match status" value="1"/>
</dbReference>
<dbReference type="GO" id="GO:0003677">
    <property type="term" value="F:DNA binding"/>
    <property type="evidence" value="ECO:0007669"/>
    <property type="project" value="UniProtKB-UniRule"/>
</dbReference>
<dbReference type="Gene3D" id="3.40.50.300">
    <property type="entry name" value="P-loop containing nucleotide triphosphate hydrolases"/>
    <property type="match status" value="3"/>
</dbReference>
<dbReference type="SUPFAM" id="SSF52540">
    <property type="entry name" value="P-loop containing nucleoside triphosphate hydrolases"/>
    <property type="match status" value="2"/>
</dbReference>
<evidence type="ECO:0000259" key="17">
    <source>
        <dbReference type="PROSITE" id="PS51192"/>
    </source>
</evidence>
<evidence type="ECO:0000256" key="7">
    <source>
        <dbReference type="ARBA" id="ARBA00022840"/>
    </source>
</evidence>
<dbReference type="NCBIfam" id="NF003673">
    <property type="entry name" value="PRK05298.1"/>
    <property type="match status" value="1"/>
</dbReference>
<dbReference type="InterPro" id="IPR014001">
    <property type="entry name" value="Helicase_ATP-bd"/>
</dbReference>
<evidence type="ECO:0000259" key="16">
    <source>
        <dbReference type="PROSITE" id="PS50151"/>
    </source>
</evidence>
<dbReference type="Gene3D" id="4.10.860.10">
    <property type="entry name" value="UVR domain"/>
    <property type="match status" value="1"/>
</dbReference>
<dbReference type="InterPro" id="IPR027417">
    <property type="entry name" value="P-loop_NTPase"/>
</dbReference>
<dbReference type="CDD" id="cd17916">
    <property type="entry name" value="DEXHc_UvrB"/>
    <property type="match status" value="1"/>
</dbReference>
<dbReference type="Pfam" id="PF04851">
    <property type="entry name" value="ResIII"/>
    <property type="match status" value="1"/>
</dbReference>
<comment type="function">
    <text evidence="13">The UvrABC repair system catalyzes the recognition and processing of DNA lesions. A damage recognition complex composed of 2 UvrA and 2 UvrB subunits scans DNA for abnormalities. Upon binding of the UvrA(2)B(2) complex to a putative damaged site, the DNA wraps around one UvrB monomer. DNA wrap is dependent on ATP binding by UvrB and probably causes local melting of the DNA helix, facilitating insertion of UvrB beta-hairpin between the DNA strands. Then UvrB probes one DNA strand for the presence of a lesion. If a lesion is found the UvrA subunits dissociate and the UvrB-DNA preincision complex is formed. This complex is subsequently bound by UvrC and the second UvrB is released. If no lesion is found, the DNA wraps around the other UvrB subunit that will check the other stand for damage.</text>
</comment>
<feature type="domain" description="Helicase ATP-binding" evidence="17">
    <location>
        <begin position="25"/>
        <end position="157"/>
    </location>
</feature>
<dbReference type="InterPro" id="IPR036876">
    <property type="entry name" value="UVR_dom_sf"/>
</dbReference>
<dbReference type="GO" id="GO:0009432">
    <property type="term" value="P:SOS response"/>
    <property type="evidence" value="ECO:0007669"/>
    <property type="project" value="UniProtKB-UniRule"/>
</dbReference>
<keyword evidence="15" id="KW-0175">Coiled coil</keyword>
<dbReference type="GO" id="GO:0005737">
    <property type="term" value="C:cytoplasm"/>
    <property type="evidence" value="ECO:0007669"/>
    <property type="project" value="UniProtKB-SubCell"/>
</dbReference>
<keyword evidence="6 13" id="KW-0228">DNA excision</keyword>
<dbReference type="PANTHER" id="PTHR24029">
    <property type="entry name" value="UVRABC SYSTEM PROTEIN B"/>
    <property type="match status" value="1"/>
</dbReference>
<keyword evidence="10 13" id="KW-0742">SOS response</keyword>
<name>A0A0F0CPN7_9BACT</name>
<dbReference type="SMART" id="SM00490">
    <property type="entry name" value="HELICc"/>
    <property type="match status" value="1"/>
</dbReference>
<dbReference type="InterPro" id="IPR004807">
    <property type="entry name" value="UvrB"/>
</dbReference>
<dbReference type="Proteomes" id="UP000033428">
    <property type="component" value="Unassembled WGS sequence"/>
</dbReference>
<dbReference type="InterPro" id="IPR001943">
    <property type="entry name" value="UVR_dom"/>
</dbReference>
<protein>
    <recommendedName>
        <fullName evidence="12 13">UvrABC system protein B</fullName>
        <shortName evidence="13">Protein UvrB</shortName>
    </recommendedName>
    <alternativeName>
        <fullName evidence="13">Excinuclease ABC subunit B</fullName>
    </alternativeName>
</protein>
<dbReference type="InterPro" id="IPR001650">
    <property type="entry name" value="Helicase_C-like"/>
</dbReference>
<dbReference type="InterPro" id="IPR024759">
    <property type="entry name" value="UvrB_YAD/RRR_dom"/>
</dbReference>
<feature type="short sequence motif" description="Beta-hairpin" evidence="13">
    <location>
        <begin position="91"/>
        <end position="114"/>
    </location>
</feature>
<keyword evidence="8 13" id="KW-0267">Excision nuclease</keyword>
<feature type="binding site" evidence="13">
    <location>
        <begin position="38"/>
        <end position="45"/>
    </location>
    <ligand>
        <name>ATP</name>
        <dbReference type="ChEBI" id="CHEBI:30616"/>
    </ligand>
</feature>
<evidence type="ECO:0000313" key="19">
    <source>
        <dbReference type="EMBL" id="KJJ85217.1"/>
    </source>
</evidence>
<dbReference type="PATRIC" id="fig|1609969.3.peg.1000"/>
<evidence type="ECO:0000256" key="3">
    <source>
        <dbReference type="ARBA" id="ARBA00022490"/>
    </source>
</evidence>
<feature type="domain" description="UVR" evidence="16">
    <location>
        <begin position="618"/>
        <end position="653"/>
    </location>
</feature>
<evidence type="ECO:0000313" key="20">
    <source>
        <dbReference type="Proteomes" id="UP000033428"/>
    </source>
</evidence>
<evidence type="ECO:0000256" key="8">
    <source>
        <dbReference type="ARBA" id="ARBA00022881"/>
    </source>
</evidence>
<feature type="coiled-coil region" evidence="15">
    <location>
        <begin position="255"/>
        <end position="289"/>
    </location>
</feature>
<evidence type="ECO:0000256" key="2">
    <source>
        <dbReference type="ARBA" id="ARBA00008533"/>
    </source>
</evidence>
<evidence type="ECO:0000256" key="4">
    <source>
        <dbReference type="ARBA" id="ARBA00022741"/>
    </source>
</evidence>
<dbReference type="Gene3D" id="6.10.140.240">
    <property type="match status" value="1"/>
</dbReference>
<evidence type="ECO:0000256" key="9">
    <source>
        <dbReference type="ARBA" id="ARBA00023204"/>
    </source>
</evidence>
<evidence type="ECO:0000256" key="15">
    <source>
        <dbReference type="SAM" id="Coils"/>
    </source>
</evidence>
<keyword evidence="4 13" id="KW-0547">Nucleotide-binding</keyword>
<evidence type="ECO:0000256" key="6">
    <source>
        <dbReference type="ARBA" id="ARBA00022769"/>
    </source>
</evidence>
<dbReference type="PROSITE" id="PS51194">
    <property type="entry name" value="HELICASE_CTER"/>
    <property type="match status" value="1"/>
</dbReference>
<evidence type="ECO:0000256" key="14">
    <source>
        <dbReference type="RuleBase" id="RU003587"/>
    </source>
</evidence>
<proteinExistence type="inferred from homology"/>
<comment type="similarity">
    <text evidence="2 13 14">Belongs to the UvrB family.</text>
</comment>
<dbReference type="AlphaFoldDB" id="A0A0F0CPN7"/>
<keyword evidence="7 13" id="KW-0067">ATP-binding</keyword>
<keyword evidence="20" id="KW-1185">Reference proteome</keyword>
<dbReference type="HAMAP" id="MF_00204">
    <property type="entry name" value="UvrB"/>
    <property type="match status" value="1"/>
</dbReference>
<keyword evidence="5 13" id="KW-0227">DNA damage</keyword>
<feature type="domain" description="Helicase C-terminal" evidence="18">
    <location>
        <begin position="428"/>
        <end position="594"/>
    </location>
</feature>
<dbReference type="Pfam" id="PF00271">
    <property type="entry name" value="Helicase_C"/>
    <property type="match status" value="1"/>
</dbReference>
<dbReference type="NCBIfam" id="TIGR00631">
    <property type="entry name" value="uvrb"/>
    <property type="match status" value="1"/>
</dbReference>
<evidence type="ECO:0000256" key="5">
    <source>
        <dbReference type="ARBA" id="ARBA00022763"/>
    </source>
</evidence>
<gene>
    <name evidence="13" type="primary">uvrB</name>
    <name evidence="19" type="ORF">OMAG_000929</name>
</gene>
<dbReference type="EMBL" id="JYNY01000203">
    <property type="protein sequence ID" value="KJJ85217.1"/>
    <property type="molecule type" value="Genomic_DNA"/>
</dbReference>
<evidence type="ECO:0000256" key="12">
    <source>
        <dbReference type="ARBA" id="ARBA00029504"/>
    </source>
</evidence>
<evidence type="ECO:0000259" key="18">
    <source>
        <dbReference type="PROSITE" id="PS51194"/>
    </source>
</evidence>
<dbReference type="GO" id="GO:0009381">
    <property type="term" value="F:excinuclease ABC activity"/>
    <property type="evidence" value="ECO:0007669"/>
    <property type="project" value="UniProtKB-UniRule"/>
</dbReference>
<keyword evidence="9 13" id="KW-0234">DNA repair</keyword>
<dbReference type="InterPro" id="IPR041471">
    <property type="entry name" value="UvrB_inter"/>
</dbReference>
<evidence type="ECO:0000256" key="11">
    <source>
        <dbReference type="ARBA" id="ARBA00026033"/>
    </source>
</evidence>
<organism evidence="19 20">
    <name type="scientific">Candidatus Omnitrophus magneticus</name>
    <dbReference type="NCBI Taxonomy" id="1609969"/>
    <lineage>
        <taxon>Bacteria</taxon>
        <taxon>Pseudomonadati</taxon>
        <taxon>Candidatus Omnitrophota</taxon>
        <taxon>Candidatus Omnitrophus</taxon>
    </lineage>
</organism>
<dbReference type="GO" id="GO:0016887">
    <property type="term" value="F:ATP hydrolysis activity"/>
    <property type="evidence" value="ECO:0007669"/>
    <property type="project" value="InterPro"/>
</dbReference>
<dbReference type="GO" id="GO:0009380">
    <property type="term" value="C:excinuclease repair complex"/>
    <property type="evidence" value="ECO:0007669"/>
    <property type="project" value="InterPro"/>
</dbReference>
<dbReference type="GO" id="GO:0005524">
    <property type="term" value="F:ATP binding"/>
    <property type="evidence" value="ECO:0007669"/>
    <property type="project" value="UniProtKB-UniRule"/>
</dbReference>
<accession>A0A0F0CPN7</accession>
<sequence length="667" mass="76339">MDKFQLITDLKPKGDQPSAIETITKSLLSHNKYQTLIGVTGSGKTFTMANIIERVNKPVLVISHNKTLSAQLYAEFKAFFPKNAIEYFVSYYDYYQPEAYVPQTDLYIEKDASINEDIDRLRLSATSSLLSRKDVIIVASVSCIYGLGSPSDYSTMLVQLEKGAKIERDTIIKKLVEIQYERNNIELTRGKFRVRGETIDIFPAYKETAVRIELSDGEVNRVSEIHPLTGDVITNLEKLAVYPAKHFVTTEDKIKRAVESISLELKERLQKLSAENKLLEAARLESRTNYDIEMLKELGYCNGIENYSRHITDRPKGSRPWCLLDYYTDDFLVIIDESHVTLPQLRAMYNGDQARKKTLVDYGFRLPSALDNRPLKYEEFLDLTKQILFVSATPSDYEVNLSNVTTEQIIRPTGLLDPKIEIRPSNGQIYDLAKEIKLRAEKKERVLVSTLTKRLAEELTDYLKDMNLRVRYMHSEINTLDRVDIIKDLRLGKFDSLIGINLLREGLDLPEVSLVAVLDADKEGFLRSGTSLLQTAGRAARNVNGTVILYADTITASMKKVIDITDIRREKQKIFNETYHIEPRTIIKAVQDGIELYRQAKNITAKSAGESAEEFEISELIADLEREMEDSARNLNFERAITLRDKIEKIKLQTKLKPKERKKYGRK</sequence>
<evidence type="ECO:0000256" key="13">
    <source>
        <dbReference type="HAMAP-Rule" id="MF_00204"/>
    </source>
</evidence>
<dbReference type="PROSITE" id="PS50151">
    <property type="entry name" value="UVR"/>
    <property type="match status" value="1"/>
</dbReference>
<comment type="subunit">
    <text evidence="11 13 14">Forms a heterotetramer with UvrA during the search for lesions. Interacts with UvrC in an incision complex.</text>
</comment>
<dbReference type="InterPro" id="IPR006935">
    <property type="entry name" value="Helicase/UvrB_N"/>
</dbReference>